<dbReference type="SUPFAM" id="SSF53474">
    <property type="entry name" value="alpha/beta-Hydrolases"/>
    <property type="match status" value="1"/>
</dbReference>
<dbReference type="PANTHER" id="PTHR43798">
    <property type="entry name" value="MONOACYLGLYCEROL LIPASE"/>
    <property type="match status" value="1"/>
</dbReference>
<keyword evidence="5" id="KW-1185">Reference proteome</keyword>
<protein>
    <submittedName>
        <fullName evidence="3">Alpha/beta hydrolase</fullName>
    </submittedName>
</protein>
<evidence type="ECO:0000313" key="2">
    <source>
        <dbReference type="EMBL" id="KRT95040.1"/>
    </source>
</evidence>
<dbReference type="InterPro" id="IPR029058">
    <property type="entry name" value="AB_hydrolase_fold"/>
</dbReference>
<evidence type="ECO:0000313" key="4">
    <source>
        <dbReference type="Proteomes" id="UP000036168"/>
    </source>
</evidence>
<keyword evidence="3" id="KW-0378">Hydrolase</keyword>
<name>A0A0T6BTS2_9BACI</name>
<dbReference type="GO" id="GO:0016020">
    <property type="term" value="C:membrane"/>
    <property type="evidence" value="ECO:0007669"/>
    <property type="project" value="TreeGrafter"/>
</dbReference>
<dbReference type="STRING" id="1664069.BGLY_2828"/>
<reference evidence="2" key="2">
    <citation type="submission" date="2015-10" db="EMBL/GenBank/DDBJ databases">
        <authorList>
            <person name="Gilbert D.G."/>
        </authorList>
    </citation>
    <scope>NUCLEOTIDE SEQUENCE</scope>
    <source>
        <strain evidence="2">GO-13</strain>
    </source>
</reference>
<evidence type="ECO:0000313" key="5">
    <source>
        <dbReference type="Proteomes" id="UP001341297"/>
    </source>
</evidence>
<reference evidence="2 4" key="1">
    <citation type="journal article" date="2015" name="Int. J. Syst. Evol. Microbiol.">
        <title>Bacillus glycinifermentans sp. nov., isolated from fermented soybean paste.</title>
        <authorList>
            <person name="Kim S.J."/>
            <person name="Dunlap C.A."/>
            <person name="Kwon S.W."/>
            <person name="Rooney A.P."/>
        </authorList>
    </citation>
    <scope>NUCLEOTIDE SEQUENCE [LARGE SCALE GENOMIC DNA]</scope>
    <source>
        <strain evidence="2 4">GO-13</strain>
    </source>
</reference>
<dbReference type="EMBL" id="LECW02000004">
    <property type="protein sequence ID" value="KRT95040.1"/>
    <property type="molecule type" value="Genomic_DNA"/>
</dbReference>
<dbReference type="RefSeq" id="WP_048352834.1">
    <property type="nucleotide sequence ID" value="NZ_CP023481.1"/>
</dbReference>
<dbReference type="AlphaFoldDB" id="A0A0T6BTS2"/>
<dbReference type="Pfam" id="PF00561">
    <property type="entry name" value="Abhydrolase_1"/>
    <property type="match status" value="1"/>
</dbReference>
<evidence type="ECO:0000259" key="1">
    <source>
        <dbReference type="Pfam" id="PF00561"/>
    </source>
</evidence>
<gene>
    <name evidence="2" type="ORF">AB447_210965</name>
    <name evidence="3" type="ORF">P8828_08115</name>
</gene>
<dbReference type="GO" id="GO:0016787">
    <property type="term" value="F:hydrolase activity"/>
    <property type="evidence" value="ECO:0007669"/>
    <property type="project" value="UniProtKB-KW"/>
</dbReference>
<dbReference type="Proteomes" id="UP001341297">
    <property type="component" value="Unassembled WGS sequence"/>
</dbReference>
<dbReference type="Proteomes" id="UP000036168">
    <property type="component" value="Unassembled WGS sequence"/>
</dbReference>
<evidence type="ECO:0000313" key="3">
    <source>
        <dbReference type="EMBL" id="MEC0484814.1"/>
    </source>
</evidence>
<sequence>MSSDIAEKTYTVEGCTFYTKHRQGKTDATIIFEAGYGFSSDTWEPILPDIDEELGLFVYDRAGLGKSGPAGETRTADQMVKELKALLQAAGVKPPYVFVAHSFGAVIARLFASRYKGDIIGMVLLDPACEDQEQYVLPLLPNDAQDDYFRQFLLEASHGEFIQSLNMLKQEQKHLGAVPLLVLSSGKCSESFKKAHHEWLKLHGRLLSLSHQSGWIQAKNSSHLIHHDEPHIVQLAIYDVWYAARKQHSYVYQTAN</sequence>
<dbReference type="PANTHER" id="PTHR43798:SF33">
    <property type="entry name" value="HYDROLASE, PUTATIVE (AFU_ORTHOLOGUE AFUA_2G14860)-RELATED"/>
    <property type="match status" value="1"/>
</dbReference>
<dbReference type="InterPro" id="IPR000073">
    <property type="entry name" value="AB_hydrolase_1"/>
</dbReference>
<reference evidence="3 5" key="3">
    <citation type="submission" date="2023-03" db="EMBL/GenBank/DDBJ databases">
        <title>Agriculturally important microbes genome sequencing.</title>
        <authorList>
            <person name="Dunlap C."/>
        </authorList>
    </citation>
    <scope>NUCLEOTIDE SEQUENCE [LARGE SCALE GENOMIC DNA]</scope>
    <source>
        <strain evidence="3 5">CBP-3203</strain>
    </source>
</reference>
<dbReference type="OrthoDB" id="59888at2"/>
<accession>A0A0T6BTS2</accession>
<organism evidence="2 4">
    <name type="scientific">Bacillus glycinifermentans</name>
    <dbReference type="NCBI Taxonomy" id="1664069"/>
    <lineage>
        <taxon>Bacteria</taxon>
        <taxon>Bacillati</taxon>
        <taxon>Bacillota</taxon>
        <taxon>Bacilli</taxon>
        <taxon>Bacillales</taxon>
        <taxon>Bacillaceae</taxon>
        <taxon>Bacillus</taxon>
    </lineage>
</organism>
<dbReference type="EMBL" id="JARRTL010000008">
    <property type="protein sequence ID" value="MEC0484814.1"/>
    <property type="molecule type" value="Genomic_DNA"/>
</dbReference>
<dbReference type="Gene3D" id="3.40.50.1820">
    <property type="entry name" value="alpha/beta hydrolase"/>
    <property type="match status" value="1"/>
</dbReference>
<proteinExistence type="predicted"/>
<dbReference type="InterPro" id="IPR050266">
    <property type="entry name" value="AB_hydrolase_sf"/>
</dbReference>
<feature type="domain" description="AB hydrolase-1" evidence="1">
    <location>
        <begin position="30"/>
        <end position="152"/>
    </location>
</feature>
<comment type="caution">
    <text evidence="2">The sequence shown here is derived from an EMBL/GenBank/DDBJ whole genome shotgun (WGS) entry which is preliminary data.</text>
</comment>